<gene>
    <name evidence="1" type="ORF">EXIGLDRAFT_766370</name>
</gene>
<evidence type="ECO:0008006" key="3">
    <source>
        <dbReference type="Google" id="ProtNLM"/>
    </source>
</evidence>
<evidence type="ECO:0000313" key="1">
    <source>
        <dbReference type="EMBL" id="KZV95239.1"/>
    </source>
</evidence>
<organism evidence="1 2">
    <name type="scientific">Exidia glandulosa HHB12029</name>
    <dbReference type="NCBI Taxonomy" id="1314781"/>
    <lineage>
        <taxon>Eukaryota</taxon>
        <taxon>Fungi</taxon>
        <taxon>Dikarya</taxon>
        <taxon>Basidiomycota</taxon>
        <taxon>Agaricomycotina</taxon>
        <taxon>Agaricomycetes</taxon>
        <taxon>Auriculariales</taxon>
        <taxon>Exidiaceae</taxon>
        <taxon>Exidia</taxon>
    </lineage>
</organism>
<protein>
    <recommendedName>
        <fullName evidence="3">F-box domain-containing protein</fullName>
    </recommendedName>
</protein>
<sequence length="268" mass="29793">MHRIRHLEVDVPTAVDVDILPALQERAPMLHTLHLRFDHACKLGVLSSALSPTIFQSHAPLLKEVFLHNVLLPPRIPEAFTHIKLCIFASHSFQEFPLDILASCPNLESLLVYGRTMHLPPGKSQTPSHRLRQLHVILKDGHPQILRALTTTHIADVCISMYSGVTDQVFLEEVAGPVQLDLFLGASGLFLEYKNNSTGRLRRFLGSRETPLDGWPVKAHLENTSMLSRVQAFNTSTALMSALNVLQHLPECTTLGITLDAGHDLQIP</sequence>
<keyword evidence="2" id="KW-1185">Reference proteome</keyword>
<dbReference type="InParanoid" id="A0A166AU79"/>
<evidence type="ECO:0000313" key="2">
    <source>
        <dbReference type="Proteomes" id="UP000077266"/>
    </source>
</evidence>
<reference evidence="1 2" key="1">
    <citation type="journal article" date="2016" name="Mol. Biol. Evol.">
        <title>Comparative Genomics of Early-Diverging Mushroom-Forming Fungi Provides Insights into the Origins of Lignocellulose Decay Capabilities.</title>
        <authorList>
            <person name="Nagy L.G."/>
            <person name="Riley R."/>
            <person name="Tritt A."/>
            <person name="Adam C."/>
            <person name="Daum C."/>
            <person name="Floudas D."/>
            <person name="Sun H."/>
            <person name="Yadav J.S."/>
            <person name="Pangilinan J."/>
            <person name="Larsson K.H."/>
            <person name="Matsuura K."/>
            <person name="Barry K."/>
            <person name="Labutti K."/>
            <person name="Kuo R."/>
            <person name="Ohm R.A."/>
            <person name="Bhattacharya S.S."/>
            <person name="Shirouzu T."/>
            <person name="Yoshinaga Y."/>
            <person name="Martin F.M."/>
            <person name="Grigoriev I.V."/>
            <person name="Hibbett D.S."/>
        </authorList>
    </citation>
    <scope>NUCLEOTIDE SEQUENCE [LARGE SCALE GENOMIC DNA]</scope>
    <source>
        <strain evidence="1 2">HHB12029</strain>
    </source>
</reference>
<name>A0A166AU79_EXIGL</name>
<dbReference type="AlphaFoldDB" id="A0A166AU79"/>
<accession>A0A166AU79</accession>
<dbReference type="Proteomes" id="UP000077266">
    <property type="component" value="Unassembled WGS sequence"/>
</dbReference>
<proteinExistence type="predicted"/>
<feature type="non-terminal residue" evidence="1">
    <location>
        <position position="268"/>
    </location>
</feature>
<dbReference type="EMBL" id="KV425960">
    <property type="protein sequence ID" value="KZV95239.1"/>
    <property type="molecule type" value="Genomic_DNA"/>
</dbReference>